<dbReference type="Proteomes" id="UP001077662">
    <property type="component" value="Unassembled WGS sequence"/>
</dbReference>
<organism evidence="2 3">
    <name type="scientific">Brevibacillus laterosporus</name>
    <name type="common">Bacillus laterosporus</name>
    <dbReference type="NCBI Taxonomy" id="1465"/>
    <lineage>
        <taxon>Bacteria</taxon>
        <taxon>Bacillati</taxon>
        <taxon>Bacillota</taxon>
        <taxon>Bacilli</taxon>
        <taxon>Bacillales</taxon>
        <taxon>Paenibacillaceae</taxon>
        <taxon>Brevibacillus</taxon>
    </lineage>
</organism>
<proteinExistence type="predicted"/>
<dbReference type="SUPFAM" id="SSF88946">
    <property type="entry name" value="Sigma2 domain of RNA polymerase sigma factors"/>
    <property type="match status" value="1"/>
</dbReference>
<dbReference type="InterPro" id="IPR024760">
    <property type="entry name" value="HTH_dom_conjug_TS-like"/>
</dbReference>
<protein>
    <submittedName>
        <fullName evidence="2">Helix-turn-helix domain-containing protein</fullName>
    </submittedName>
</protein>
<comment type="caution">
    <text evidence="2">The sequence shown here is derived from an EMBL/GenBank/DDBJ whole genome shotgun (WGS) entry which is preliminary data.</text>
</comment>
<evidence type="ECO:0000313" key="2">
    <source>
        <dbReference type="EMBL" id="MCZ0807384.1"/>
    </source>
</evidence>
<dbReference type="GO" id="GO:0006352">
    <property type="term" value="P:DNA-templated transcription initiation"/>
    <property type="evidence" value="ECO:0007669"/>
    <property type="project" value="InterPro"/>
</dbReference>
<dbReference type="RefSeq" id="WP_258073081.1">
    <property type="nucleotide sequence ID" value="NZ_JANSGW010000012.1"/>
</dbReference>
<dbReference type="Gene3D" id="1.10.1740.10">
    <property type="match status" value="1"/>
</dbReference>
<name>A0AAP3DF98_BRELA</name>
<dbReference type="GO" id="GO:0003700">
    <property type="term" value="F:DNA-binding transcription factor activity"/>
    <property type="evidence" value="ECO:0007669"/>
    <property type="project" value="InterPro"/>
</dbReference>
<reference evidence="2" key="1">
    <citation type="submission" date="2022-09" db="EMBL/GenBank/DDBJ databases">
        <title>Genome analysis and characterization of larvicidal activity of Brevibacillus strains.</title>
        <authorList>
            <person name="Patrusheva E.V."/>
            <person name="Izotova A.O."/>
            <person name="Toshchakov S.V."/>
            <person name="Sineoky S.P."/>
        </authorList>
    </citation>
    <scope>NUCLEOTIDE SEQUENCE</scope>
    <source>
        <strain evidence="2">VKPM_B-13247</strain>
    </source>
</reference>
<accession>A0AAP3DF98</accession>
<dbReference type="InterPro" id="IPR013325">
    <property type="entry name" value="RNA_pol_sigma_r2"/>
</dbReference>
<gene>
    <name evidence="2" type="ORF">O0554_10710</name>
</gene>
<dbReference type="Pfam" id="PF12645">
    <property type="entry name" value="HTH_16"/>
    <property type="match status" value="1"/>
</dbReference>
<feature type="domain" description="Helix-turn-helix conjugative transposon-like" evidence="1">
    <location>
        <begin position="6"/>
        <end position="37"/>
    </location>
</feature>
<dbReference type="AlphaFoldDB" id="A0AAP3DF98"/>
<dbReference type="EMBL" id="JAPTNE010000012">
    <property type="protein sequence ID" value="MCZ0807384.1"/>
    <property type="molecule type" value="Genomic_DNA"/>
</dbReference>
<sequence length="47" mass="5754">MQDDHELIEQVLQGDKEAYTQIFDRYKARIYTFLYRMIGHPQDAHRI</sequence>
<evidence type="ECO:0000259" key="1">
    <source>
        <dbReference type="Pfam" id="PF12645"/>
    </source>
</evidence>
<evidence type="ECO:0000313" key="3">
    <source>
        <dbReference type="Proteomes" id="UP001077662"/>
    </source>
</evidence>